<evidence type="ECO:0000313" key="3">
    <source>
        <dbReference type="EMBL" id="HIP98596.1"/>
    </source>
</evidence>
<proteinExistence type="predicted"/>
<dbReference type="InterPro" id="IPR008928">
    <property type="entry name" value="6-hairpin_glycosidase_sf"/>
</dbReference>
<keyword evidence="1" id="KW-0175">Coiled coil</keyword>
<dbReference type="Proteomes" id="UP000606463">
    <property type="component" value="Unassembled WGS sequence"/>
</dbReference>
<organism evidence="3 4">
    <name type="scientific">Aquifex aeolicus</name>
    <dbReference type="NCBI Taxonomy" id="63363"/>
    <lineage>
        <taxon>Bacteria</taxon>
        <taxon>Pseudomonadati</taxon>
        <taxon>Aquificota</taxon>
        <taxon>Aquificia</taxon>
        <taxon>Aquificales</taxon>
        <taxon>Aquificaceae</taxon>
        <taxon>Aquifex</taxon>
    </lineage>
</organism>
<dbReference type="InterPro" id="IPR004879">
    <property type="entry name" value="Ssp411-like_TRX"/>
</dbReference>
<dbReference type="PIRSF" id="PIRSF006402">
    <property type="entry name" value="UCP006402_thioredoxin"/>
    <property type="match status" value="1"/>
</dbReference>
<gene>
    <name evidence="3" type="ORF">EYH37_04455</name>
</gene>
<evidence type="ECO:0000256" key="1">
    <source>
        <dbReference type="SAM" id="Coils"/>
    </source>
</evidence>
<dbReference type="GO" id="GO:0005975">
    <property type="term" value="P:carbohydrate metabolic process"/>
    <property type="evidence" value="ECO:0007669"/>
    <property type="project" value="InterPro"/>
</dbReference>
<dbReference type="AlphaFoldDB" id="A0A9D0YPY6"/>
<dbReference type="SUPFAM" id="SSF48208">
    <property type="entry name" value="Six-hairpin glycosidases"/>
    <property type="match status" value="1"/>
</dbReference>
<dbReference type="InterPro" id="IPR012341">
    <property type="entry name" value="6hp_glycosidase-like_sf"/>
</dbReference>
<dbReference type="SUPFAM" id="SSF52833">
    <property type="entry name" value="Thioredoxin-like"/>
    <property type="match status" value="1"/>
</dbReference>
<sequence length="689" mass="80195">MGRNPNRLIKEKSLYLKQHAYNPVDWYPWGEEAFEKAQREDKPLFISIGYSSCHWCHVMEKESFEDPEIAEILNTYFVPIKVDREERPDVDSFYMEACLALNGSGGWPLTVLATPDKKPFFVGTYFPKEGKWGRPGLKDILLQVAKLWKEDRKRLLSSADRLLNALKGERFSPSTASLGEDILHSAFERLMALFDGKFGGFGDTPKFPTPHKLMFLNRYFYRYGKNRALLMVEKTLTQMALGGIRDHLRGGFHRYSTDRYWLLPHFEKMLYDQAMLIFAYTEGYKLLKKDLYRKVTEEIIRYLEREMFSPEGGFYASQDADSEGEEGKFYTWSLEELKKVLTPEEFEIVVKVYNLRQEGNYREEATGRLTGRNILHMTKIPSQLSEELNLTEETLKKLLERIREKLFKEQEKRVKPSVDKKILVDWNGLTVAALSYAGRSFENHRWIELAKKTADFILEKLLSPSGKLWHRYAEGEVKYEALLDDYAFFIWGLLELYEATLQGKYLKKALELTQTTLNHFWDEEGGGFYLTPDYLKDIPLRKKEFYDGATPSGNSAMAYNLIRLGRLLGLKELERFGEKTLTAMASYIYRTPIGYTFALIALDLLVNGSKELYIVGTKEDYTPLLKEINREFLPDLDFLKVDETTKAVSDHINNLSRLNGKTTYYLCRNYTCEKPTDNPEDILKILRGY</sequence>
<dbReference type="Gene3D" id="1.50.10.10">
    <property type="match status" value="2"/>
</dbReference>
<evidence type="ECO:0000259" key="2">
    <source>
        <dbReference type="Pfam" id="PF03190"/>
    </source>
</evidence>
<dbReference type="EMBL" id="DQVE01000047">
    <property type="protein sequence ID" value="HIP98596.1"/>
    <property type="molecule type" value="Genomic_DNA"/>
</dbReference>
<dbReference type="PANTHER" id="PTHR42899:SF1">
    <property type="entry name" value="SPERMATOGENESIS-ASSOCIATED PROTEIN 20"/>
    <property type="match status" value="1"/>
</dbReference>
<dbReference type="Pfam" id="PF03190">
    <property type="entry name" value="Thioredox_DsbH"/>
    <property type="match status" value="1"/>
</dbReference>
<protein>
    <submittedName>
        <fullName evidence="3">Thioredoxin domain-containing protein</fullName>
    </submittedName>
</protein>
<evidence type="ECO:0000313" key="4">
    <source>
        <dbReference type="Proteomes" id="UP000606463"/>
    </source>
</evidence>
<name>A0A9D0YPY6_AQUAO</name>
<feature type="domain" description="Spermatogenesis-associated protein 20-like TRX" evidence="2">
    <location>
        <begin position="5"/>
        <end position="166"/>
    </location>
</feature>
<dbReference type="PANTHER" id="PTHR42899">
    <property type="entry name" value="SPERMATOGENESIS-ASSOCIATED PROTEIN 20"/>
    <property type="match status" value="1"/>
</dbReference>
<dbReference type="CDD" id="cd02955">
    <property type="entry name" value="SSP411"/>
    <property type="match status" value="1"/>
</dbReference>
<dbReference type="InterPro" id="IPR036249">
    <property type="entry name" value="Thioredoxin-like_sf"/>
</dbReference>
<feature type="coiled-coil region" evidence="1">
    <location>
        <begin position="385"/>
        <end position="412"/>
    </location>
</feature>
<accession>A0A9D0YPY6</accession>
<dbReference type="InterPro" id="IPR024705">
    <property type="entry name" value="Ssp411"/>
</dbReference>
<reference evidence="3" key="1">
    <citation type="journal article" date="2020" name="ISME J.">
        <title>Gammaproteobacteria mediating utilization of methyl-, sulfur- and petroleum organic compounds in deep ocean hydrothermal plumes.</title>
        <authorList>
            <person name="Zhou Z."/>
            <person name="Liu Y."/>
            <person name="Pan J."/>
            <person name="Cron B.R."/>
            <person name="Toner B.M."/>
            <person name="Anantharaman K."/>
            <person name="Breier J.A."/>
            <person name="Dick G.J."/>
            <person name="Li M."/>
        </authorList>
    </citation>
    <scope>NUCLEOTIDE SEQUENCE</scope>
    <source>
        <strain evidence="3">SZUA-1501</strain>
    </source>
</reference>
<comment type="caution">
    <text evidence="3">The sequence shown here is derived from an EMBL/GenBank/DDBJ whole genome shotgun (WGS) entry which is preliminary data.</text>
</comment>
<dbReference type="Gene3D" id="3.40.30.10">
    <property type="entry name" value="Glutaredoxin"/>
    <property type="match status" value="1"/>
</dbReference>